<keyword evidence="8" id="KW-0520">NAD</keyword>
<dbReference type="PRINTS" id="PR00420">
    <property type="entry name" value="RNGMNOXGNASE"/>
</dbReference>
<feature type="binding site" evidence="8">
    <location>
        <position position="47"/>
    </location>
    <ligand>
        <name>FAD</name>
        <dbReference type="ChEBI" id="CHEBI:57692"/>
    </ligand>
</feature>
<dbReference type="EMBL" id="LKBH01000085">
    <property type="protein sequence ID" value="KQB35872.1"/>
    <property type="molecule type" value="Genomic_DNA"/>
</dbReference>
<feature type="binding site" evidence="8">
    <location>
        <position position="33"/>
    </location>
    <ligand>
        <name>FAD</name>
        <dbReference type="ChEBI" id="CHEBI:57692"/>
    </ligand>
</feature>
<feature type="domain" description="Digeranylgeranylglycerophospholipid reductase catalytic" evidence="9">
    <location>
        <begin position="179"/>
        <end position="265"/>
    </location>
</feature>
<dbReference type="GO" id="GO:0046474">
    <property type="term" value="P:glycerophospholipid biosynthetic process"/>
    <property type="evidence" value="ECO:0007669"/>
    <property type="project" value="UniProtKB-UniRule"/>
</dbReference>
<dbReference type="InParanoid" id="A0A0Q0VQ29"/>
<comment type="catalytic activity">
    <reaction evidence="8">
        <text>CDP-2,3-bis-O-(geranylgeranyl)-sn-glycerol + 8 AH2 = CDP-2,3-bis-O-(phytanyl)-sn-glycerol + 8 A</text>
        <dbReference type="Rhea" id="RHEA:84207"/>
        <dbReference type="ChEBI" id="CHEBI:13193"/>
        <dbReference type="ChEBI" id="CHEBI:17499"/>
        <dbReference type="ChEBI" id="CHEBI:58838"/>
        <dbReference type="ChEBI" id="CHEBI:74004"/>
    </reaction>
</comment>
<dbReference type="GO" id="GO:0045550">
    <property type="term" value="F:geranylgeranyl reductase activity"/>
    <property type="evidence" value="ECO:0007669"/>
    <property type="project" value="InterPro"/>
</dbReference>
<dbReference type="Pfam" id="PF12831">
    <property type="entry name" value="FAD_oxidored"/>
    <property type="match status" value="1"/>
</dbReference>
<dbReference type="PANTHER" id="PTHR42685:SF18">
    <property type="entry name" value="DIGERANYLGERANYLGLYCEROPHOSPHOLIPID REDUCTASE"/>
    <property type="match status" value="1"/>
</dbReference>
<keyword evidence="6 8" id="KW-0594">Phospholipid biosynthesis</keyword>
<keyword evidence="5 8" id="KW-0443">Lipid metabolism</keyword>
<keyword evidence="4 8" id="KW-0560">Oxidoreductase</keyword>
<dbReference type="RefSeq" id="WP_048102464.1">
    <property type="nucleotide sequence ID" value="NZ_LKBH01000085.1"/>
</dbReference>
<dbReference type="GO" id="GO:0046467">
    <property type="term" value="P:membrane lipid biosynthetic process"/>
    <property type="evidence" value="ECO:0007669"/>
    <property type="project" value="InterPro"/>
</dbReference>
<sequence>MLNYDVLVVGAGPAGSSAARFAARNGLKTLLIEKRPDIGSPVRCGEGVSKAWMPEVDLKPQDHWISDEVKGARIYGPSETKPIMLTAETAGNEVGYVIERDKFDKYMAALAASEGADVWVKSPALSVIKDEDGKVSGAVIRHNGEMVPVHAKMVIAADGFESEFGRWAGLKSLILAKNDIISAIEYRMVGVDSDMDYTDFYLGSVAPAGYIWVFPKGPHEANVGIGVTISKMKDRWDVRNYLDNWIKAHPGYNKGKIIQVITGGVSVNRVKDKMSMPGLLTVGDAARLIDPITGGGIANGLISGKYAAEVAKKAIDANDFSETMMKNYDIMVKNKFERKHLRNWYAKEKLATLSDDTMDKLVDVISDVKIKDISVEEILKAVQLKYPELVEQLEDLI</sequence>
<dbReference type="EC" id="1.3.1.101" evidence="8"/>
<dbReference type="InterPro" id="IPR023590">
    <property type="entry name" value="DGGGPL_reductase"/>
</dbReference>
<dbReference type="PANTHER" id="PTHR42685">
    <property type="entry name" value="GERANYLGERANYL DIPHOSPHATE REDUCTASE"/>
    <property type="match status" value="1"/>
</dbReference>
<keyword evidence="7 8" id="KW-1208">Phospholipid metabolism</keyword>
<reference evidence="10 11" key="1">
    <citation type="submission" date="2015-09" db="EMBL/GenBank/DDBJ databases">
        <title>Heavy metals and arsenic resistance mechanisms in polyextremophilic archaea of the family Ferroplasmaceae.</title>
        <authorList>
            <person name="Bulaev A.G."/>
            <person name="Kanygina A.V."/>
        </authorList>
    </citation>
    <scope>NUCLEOTIDE SEQUENCE [LARGE SCALE GENOMIC DNA]</scope>
    <source>
        <strain evidence="10 11">BH2</strain>
    </source>
</reference>
<feature type="binding site" evidence="8">
    <location>
        <position position="296"/>
    </location>
    <ligand>
        <name>FAD</name>
        <dbReference type="ChEBI" id="CHEBI:57692"/>
    </ligand>
</feature>
<evidence type="ECO:0000256" key="5">
    <source>
        <dbReference type="ARBA" id="ARBA00023098"/>
    </source>
</evidence>
<proteinExistence type="inferred from homology"/>
<evidence type="ECO:0000256" key="3">
    <source>
        <dbReference type="ARBA" id="ARBA00022827"/>
    </source>
</evidence>
<dbReference type="UniPathway" id="UPA00940"/>
<feature type="binding site" evidence="8">
    <location>
        <position position="284"/>
    </location>
    <ligand>
        <name>FAD</name>
        <dbReference type="ChEBI" id="CHEBI:57692"/>
    </ligand>
</feature>
<evidence type="ECO:0000256" key="8">
    <source>
        <dbReference type="HAMAP-Rule" id="MF_01287"/>
    </source>
</evidence>
<evidence type="ECO:0000313" key="11">
    <source>
        <dbReference type="Proteomes" id="UP000050301"/>
    </source>
</evidence>
<evidence type="ECO:0000256" key="2">
    <source>
        <dbReference type="ARBA" id="ARBA00022630"/>
    </source>
</evidence>
<dbReference type="NCBIfam" id="NF041160">
    <property type="entry name" value="DGGPL_Thplmales"/>
    <property type="match status" value="1"/>
</dbReference>
<dbReference type="GO" id="GO:0016628">
    <property type="term" value="F:oxidoreductase activity, acting on the CH-CH group of donors, NAD or NADP as acceptor"/>
    <property type="evidence" value="ECO:0007669"/>
    <property type="project" value="UniProtKB-UniRule"/>
</dbReference>
<evidence type="ECO:0000256" key="6">
    <source>
        <dbReference type="ARBA" id="ARBA00023209"/>
    </source>
</evidence>
<keyword evidence="11" id="KW-1185">Reference proteome</keyword>
<dbReference type="NCBIfam" id="TIGR02032">
    <property type="entry name" value="GG-red-SF"/>
    <property type="match status" value="1"/>
</dbReference>
<protein>
    <recommendedName>
        <fullName evidence="8">Digeranylgeranylglycerophospholipid reductase</fullName>
        <shortName evidence="8">DGGGPL reductase</shortName>
        <ecNumber evidence="8">1.3.1.101</ecNumber>
    </recommendedName>
    <alternativeName>
        <fullName evidence="8">2,3-bis-O-geranylgeranylglyceryl phosphate reductase</fullName>
    </alternativeName>
    <alternativeName>
        <fullName evidence="8">Geranylgeranyl reductase</fullName>
        <shortName evidence="8">GGR</shortName>
    </alternativeName>
</protein>
<comment type="catalytic activity">
    <reaction evidence="8">
        <text>a 2,3-bis-O-phytanyl-sn-glycerol 1-phospholipid + 8 A = a 2,3-bis-O-(geranylgeranyl)-sn-glycerol 1-phospholipid + 8 AH2</text>
        <dbReference type="Rhea" id="RHEA:64376"/>
        <dbReference type="ChEBI" id="CHEBI:13193"/>
        <dbReference type="ChEBI" id="CHEBI:17499"/>
        <dbReference type="ChEBI" id="CHEBI:138139"/>
        <dbReference type="ChEBI" id="CHEBI:138140"/>
    </reaction>
</comment>
<comment type="miscellaneous">
    <text evidence="8">Reduction reaction proceeds via syn addition of hydrogen for double bonds.</text>
</comment>
<evidence type="ECO:0000256" key="1">
    <source>
        <dbReference type="ARBA" id="ARBA00022516"/>
    </source>
</evidence>
<dbReference type="AlphaFoldDB" id="A0A0Q0VQ29"/>
<dbReference type="InterPro" id="IPR036188">
    <property type="entry name" value="FAD/NAD-bd_sf"/>
</dbReference>
<gene>
    <name evidence="10" type="ORF">AOG55_05570</name>
</gene>
<feature type="binding site" evidence="8">
    <location>
        <position position="45"/>
    </location>
    <ligand>
        <name>FAD</name>
        <dbReference type="ChEBI" id="CHEBI:57692"/>
    </ligand>
</feature>
<feature type="binding site" evidence="8">
    <location>
        <position position="100"/>
    </location>
    <ligand>
        <name>FAD</name>
        <dbReference type="ChEBI" id="CHEBI:57692"/>
    </ligand>
</feature>
<accession>A0A0Q0VQ29</accession>
<comment type="pathway">
    <text evidence="8">Membrane lipid metabolism; glycerophospholipid metabolism.</text>
</comment>
<evidence type="ECO:0000256" key="7">
    <source>
        <dbReference type="ARBA" id="ARBA00023264"/>
    </source>
</evidence>
<dbReference type="GO" id="GO:0016020">
    <property type="term" value="C:membrane"/>
    <property type="evidence" value="ECO:0007669"/>
    <property type="project" value="GOC"/>
</dbReference>
<dbReference type="Gene3D" id="3.30.9.10">
    <property type="entry name" value="D-Amino Acid Oxidase, subunit A, domain 2"/>
    <property type="match status" value="1"/>
</dbReference>
<organism evidence="10 11">
    <name type="scientific">Acidiplasma cupricumulans</name>
    <dbReference type="NCBI Taxonomy" id="312540"/>
    <lineage>
        <taxon>Archaea</taxon>
        <taxon>Methanobacteriati</taxon>
        <taxon>Thermoplasmatota</taxon>
        <taxon>Thermoplasmata</taxon>
        <taxon>Thermoplasmatales</taxon>
        <taxon>Ferroplasmaceae</taxon>
        <taxon>Acidiplasma</taxon>
    </lineage>
</organism>
<keyword evidence="1 8" id="KW-0444">Lipid biosynthesis</keyword>
<feature type="binding site" evidence="8">
    <location>
        <position position="375"/>
    </location>
    <ligand>
        <name>a 2,3-bis-O-(geranylgeranyl)-sn-glycerol 1-phospholipid</name>
        <dbReference type="ChEBI" id="CHEBI:138140"/>
    </ligand>
</feature>
<comment type="cofactor">
    <cofactor evidence="8">
        <name>FAD</name>
        <dbReference type="ChEBI" id="CHEBI:57692"/>
    </cofactor>
    <text evidence="8">Binds 1 FAD per subunit.</text>
</comment>
<comment type="function">
    <text evidence="8">Is involved in the reduction of 2,3-digeranylgeranylglycerophospholipids (unsaturated archaeols) into 2,3-diphytanylglycerophospholipids (saturated archaeols) in the biosynthesis of archaeal membrane lipids. Catalyzes the formation of archaetidic acid (2,3-di-O-phytanyl-sn-glyceryl phosphate) from 2,3-di-O-geranylgeranylglyceryl phosphate (DGGGP) via the hydrogenation of each double bond of the isoprenoid chains. Is also probably able to reduce double bonds of geranyl groups in CDP-2,3-bis-O-(geranylgeranyl)-sn-glycerol and archaetidylserine, thus acting at various stages in the biosynthesis of archaeal membrane lipids.</text>
</comment>
<dbReference type="InterPro" id="IPR011777">
    <property type="entry name" value="Geranylgeranyl_Rdtase_fam"/>
</dbReference>
<feature type="binding site" evidence="8">
    <location>
        <position position="124"/>
    </location>
    <ligand>
        <name>FAD</name>
        <dbReference type="ChEBI" id="CHEBI:57692"/>
    </ligand>
</feature>
<comment type="caution">
    <text evidence="10">The sequence shown here is derived from an EMBL/GenBank/DDBJ whole genome shotgun (WGS) entry which is preliminary data.</text>
</comment>
<dbReference type="InterPro" id="IPR054715">
    <property type="entry name" value="GGR_cat"/>
</dbReference>
<dbReference type="GO" id="GO:0050660">
    <property type="term" value="F:flavin adenine dinucleotide binding"/>
    <property type="evidence" value="ECO:0007669"/>
    <property type="project" value="UniProtKB-UniRule"/>
</dbReference>
<keyword evidence="8" id="KW-0521">NADP</keyword>
<evidence type="ECO:0000259" key="9">
    <source>
        <dbReference type="Pfam" id="PF22578"/>
    </source>
</evidence>
<dbReference type="SUPFAM" id="SSF51905">
    <property type="entry name" value="FAD/NAD(P)-binding domain"/>
    <property type="match status" value="1"/>
</dbReference>
<evidence type="ECO:0000313" key="10">
    <source>
        <dbReference type="EMBL" id="KQB35872.1"/>
    </source>
</evidence>
<name>A0A0Q0VQ29_9ARCH</name>
<feature type="binding site" evidence="8">
    <location>
        <position position="339"/>
    </location>
    <ligand>
        <name>a 2,3-bis-O-(geranylgeranyl)-sn-glycerol 1-phospholipid</name>
        <dbReference type="ChEBI" id="CHEBI:138140"/>
    </ligand>
</feature>
<keyword evidence="2 8" id="KW-0285">Flavoprotein</keyword>
<dbReference type="Gene3D" id="3.50.50.60">
    <property type="entry name" value="FAD/NAD(P)-binding domain"/>
    <property type="match status" value="1"/>
</dbReference>
<dbReference type="Proteomes" id="UP000050301">
    <property type="component" value="Unassembled WGS sequence"/>
</dbReference>
<dbReference type="GO" id="GO:0051287">
    <property type="term" value="F:NAD binding"/>
    <property type="evidence" value="ECO:0007669"/>
    <property type="project" value="UniProtKB-UniRule"/>
</dbReference>
<feature type="binding site" evidence="8">
    <location>
        <position position="163"/>
    </location>
    <ligand>
        <name>FAD</name>
        <dbReference type="ChEBI" id="CHEBI:57692"/>
    </ligand>
</feature>
<feature type="binding site" evidence="8">
    <location>
        <position position="44"/>
    </location>
    <ligand>
        <name>FAD</name>
        <dbReference type="ChEBI" id="CHEBI:57692"/>
    </ligand>
</feature>
<evidence type="ECO:0000256" key="4">
    <source>
        <dbReference type="ARBA" id="ARBA00023002"/>
    </source>
</evidence>
<feature type="binding site" evidence="8">
    <location>
        <position position="14"/>
    </location>
    <ligand>
        <name>FAD</name>
        <dbReference type="ChEBI" id="CHEBI:57692"/>
    </ligand>
</feature>
<comment type="similarity">
    <text evidence="8">Belongs to the geranylgeranyl reductase family. DGGGPL reductase subfamily.</text>
</comment>
<dbReference type="GO" id="GO:0050661">
    <property type="term" value="F:NADP binding"/>
    <property type="evidence" value="ECO:0007669"/>
    <property type="project" value="UniProtKB-UniRule"/>
</dbReference>
<comment type="catalytic activity">
    <reaction evidence="8">
        <text>2,3-bis-O-(phytanyl)-sn-glycerol 1-phosphate + 8 NADP(+) = 2,3-bis-O-(geranylgeranyl)-sn-glycerol 1-phosphate + 8 NADPH + 8 H(+)</text>
        <dbReference type="Rhea" id="RHEA:36035"/>
        <dbReference type="ChEBI" id="CHEBI:15378"/>
        <dbReference type="ChEBI" id="CHEBI:57783"/>
        <dbReference type="ChEBI" id="CHEBI:58349"/>
        <dbReference type="ChEBI" id="CHEBI:58837"/>
        <dbReference type="ChEBI" id="CHEBI:73125"/>
        <dbReference type="EC" id="1.3.1.101"/>
    </reaction>
</comment>
<comment type="catalytic activity">
    <reaction evidence="8">
        <text>2,3-bis-O-(phytanyl)-sn-glycerol 1-phosphate + 8 NAD(+) = 2,3-bis-O-(geranylgeranyl)-sn-glycerol 1-phosphate + 8 NADH + 8 H(+)</text>
        <dbReference type="Rhea" id="RHEA:36039"/>
        <dbReference type="ChEBI" id="CHEBI:15378"/>
        <dbReference type="ChEBI" id="CHEBI:57540"/>
        <dbReference type="ChEBI" id="CHEBI:57945"/>
        <dbReference type="ChEBI" id="CHEBI:58837"/>
        <dbReference type="ChEBI" id="CHEBI:73125"/>
        <dbReference type="EC" id="1.3.1.101"/>
    </reaction>
</comment>
<dbReference type="InterPro" id="IPR054984">
    <property type="entry name" value="DGGPL_reductase"/>
</dbReference>
<feature type="binding site" evidence="8">
    <location>
        <position position="297"/>
    </location>
    <ligand>
        <name>FAD</name>
        <dbReference type="ChEBI" id="CHEBI:57692"/>
    </ligand>
</feature>
<dbReference type="GeneID" id="84221353"/>
<dbReference type="InterPro" id="IPR050407">
    <property type="entry name" value="Geranylgeranyl_reductase"/>
</dbReference>
<dbReference type="HAMAP" id="MF_01287">
    <property type="entry name" value="DGGGPL_reductase"/>
    <property type="match status" value="1"/>
</dbReference>
<dbReference type="Pfam" id="PF22578">
    <property type="entry name" value="GGR_cat"/>
    <property type="match status" value="1"/>
</dbReference>
<comment type="catalytic activity">
    <reaction evidence="8">
        <text>archaetidylserine + 8 AH2 = 2,3-bis-O-phytanyl-sn-glycero-3-phospho-L-serine + 8 A</text>
        <dbReference type="Rhea" id="RHEA:84215"/>
        <dbReference type="ChEBI" id="CHEBI:13193"/>
        <dbReference type="ChEBI" id="CHEBI:17499"/>
        <dbReference type="ChEBI" id="CHEBI:71517"/>
        <dbReference type="ChEBI" id="CHEBI:74853"/>
    </reaction>
</comment>
<keyword evidence="3 8" id="KW-0274">FAD</keyword>